<dbReference type="InterPro" id="IPR014284">
    <property type="entry name" value="RNA_pol_sigma-70_dom"/>
</dbReference>
<name>A0A4D4J808_9PSEU</name>
<keyword evidence="4" id="KW-0238">DNA-binding</keyword>
<keyword evidence="3" id="KW-0731">Sigma factor</keyword>
<dbReference type="AlphaFoldDB" id="A0A4D4J808"/>
<dbReference type="Gene3D" id="1.10.10.10">
    <property type="entry name" value="Winged helix-like DNA-binding domain superfamily/Winged helix DNA-binding domain"/>
    <property type="match status" value="1"/>
</dbReference>
<evidence type="ECO:0000313" key="9">
    <source>
        <dbReference type="EMBL" id="GDY31160.1"/>
    </source>
</evidence>
<accession>A0A4D4J808</accession>
<dbReference type="InterPro" id="IPR013324">
    <property type="entry name" value="RNA_pol_sigma_r3/r4-like"/>
</dbReference>
<feature type="domain" description="RNA polymerase sigma-70 region 2" evidence="7">
    <location>
        <begin position="37"/>
        <end position="96"/>
    </location>
</feature>
<dbReference type="InterPro" id="IPR039425">
    <property type="entry name" value="RNA_pol_sigma-70-like"/>
</dbReference>
<evidence type="ECO:0000256" key="5">
    <source>
        <dbReference type="ARBA" id="ARBA00023163"/>
    </source>
</evidence>
<comment type="similarity">
    <text evidence="1">Belongs to the sigma-70 factor family. ECF subfamily.</text>
</comment>
<dbReference type="NCBIfam" id="TIGR02937">
    <property type="entry name" value="sigma70-ECF"/>
    <property type="match status" value="1"/>
</dbReference>
<evidence type="ECO:0000256" key="4">
    <source>
        <dbReference type="ARBA" id="ARBA00023125"/>
    </source>
</evidence>
<dbReference type="InterPro" id="IPR036388">
    <property type="entry name" value="WH-like_DNA-bd_sf"/>
</dbReference>
<evidence type="ECO:0000256" key="2">
    <source>
        <dbReference type="ARBA" id="ARBA00023015"/>
    </source>
</evidence>
<gene>
    <name evidence="9" type="ORF">GTS_27930</name>
</gene>
<comment type="caution">
    <text evidence="9">The sequence shown here is derived from an EMBL/GenBank/DDBJ whole genome shotgun (WGS) entry which is preliminary data.</text>
</comment>
<sequence length="521" mass="53150">MSEDARSGNAHEPESPEDEQRLLDRLRSGDEAAFAELFSRHADAVRRFAARHAADPTDADDLAAEAFFRVLQAVRRGAGPSENVRTYLLTVARRVAWEWSGRRRDVPVTDEELGQRVEPHADNLTRRADHHLIAQAFTSLPERWRTVLWRIEVEGERPATAAPHFGLSANATAALARRARDGLRAAYLQAHVAAGRGEADCRPVLDRLGAYTAGGVKGLEARRIRGHLASCRSCRSLQDELRQVCAELRGYAAVLAPAATVAAFAAGHHLGGTAATAVAPPAGGTVMPATVAGTSGGGTAGPAAAGAAGASGGGAGTLLGKGALLGTRVKLALTAASVAAVGIFGVTAGPLIADGFGRQGVHADGDATPNCLPVAPDPAGPTTEPPTGQPAPASPPGPAAAPPAPAAVAKITRLPQLPESRGVAPVAGGAGTRAGPPPTGAGPGADPPVTTTPPASGSTAPTGRSDPGQPDPTRSSTGRPSPSTPPGSSAAPPSSPRPAWDRDDHRPREPGRMHRPWKRGV</sequence>
<dbReference type="GO" id="GO:0016987">
    <property type="term" value="F:sigma factor activity"/>
    <property type="evidence" value="ECO:0007669"/>
    <property type="project" value="UniProtKB-KW"/>
</dbReference>
<evidence type="ECO:0000313" key="10">
    <source>
        <dbReference type="Proteomes" id="UP000298860"/>
    </source>
</evidence>
<proteinExistence type="inferred from homology"/>
<dbReference type="GO" id="GO:0006352">
    <property type="term" value="P:DNA-templated transcription initiation"/>
    <property type="evidence" value="ECO:0007669"/>
    <property type="project" value="InterPro"/>
</dbReference>
<feature type="region of interest" description="Disordered" evidence="6">
    <location>
        <begin position="367"/>
        <end position="521"/>
    </location>
</feature>
<feature type="compositionally biased region" description="Low complexity" evidence="6">
    <location>
        <begin position="472"/>
        <end position="492"/>
    </location>
</feature>
<keyword evidence="2" id="KW-0805">Transcription regulation</keyword>
<feature type="region of interest" description="Disordered" evidence="6">
    <location>
        <begin position="1"/>
        <end position="20"/>
    </location>
</feature>
<evidence type="ECO:0000259" key="8">
    <source>
        <dbReference type="Pfam" id="PF13490"/>
    </source>
</evidence>
<dbReference type="InterPro" id="IPR013325">
    <property type="entry name" value="RNA_pol_sigma_r2"/>
</dbReference>
<evidence type="ECO:0000256" key="3">
    <source>
        <dbReference type="ARBA" id="ARBA00023082"/>
    </source>
</evidence>
<dbReference type="Gene3D" id="1.10.10.1320">
    <property type="entry name" value="Anti-sigma factor, zinc-finger domain"/>
    <property type="match status" value="1"/>
</dbReference>
<dbReference type="SUPFAM" id="SSF88946">
    <property type="entry name" value="Sigma2 domain of RNA polymerase sigma factors"/>
    <property type="match status" value="1"/>
</dbReference>
<reference evidence="10" key="1">
    <citation type="submission" date="2019-04" db="EMBL/GenBank/DDBJ databases">
        <title>Draft genome sequence of Pseudonocardiaceae bacterium SL3-2-4.</title>
        <authorList>
            <person name="Ningsih F."/>
            <person name="Yokota A."/>
            <person name="Sakai Y."/>
            <person name="Nanatani K."/>
            <person name="Yabe S."/>
            <person name="Oetari A."/>
            <person name="Sjamsuridzal W."/>
        </authorList>
    </citation>
    <scope>NUCLEOTIDE SEQUENCE [LARGE SCALE GENOMIC DNA]</scope>
    <source>
        <strain evidence="10">SL3-2-4</strain>
    </source>
</reference>
<evidence type="ECO:0008006" key="11">
    <source>
        <dbReference type="Google" id="ProtNLM"/>
    </source>
</evidence>
<dbReference type="EMBL" id="BJFL01000012">
    <property type="protein sequence ID" value="GDY31160.1"/>
    <property type="molecule type" value="Genomic_DNA"/>
</dbReference>
<evidence type="ECO:0000256" key="6">
    <source>
        <dbReference type="SAM" id="MobiDB-lite"/>
    </source>
</evidence>
<feature type="domain" description="Putative zinc-finger" evidence="8">
    <location>
        <begin position="201"/>
        <end position="235"/>
    </location>
</feature>
<dbReference type="RefSeq" id="WP_225978390.1">
    <property type="nucleotide sequence ID" value="NZ_BJFL01000012.1"/>
</dbReference>
<dbReference type="Proteomes" id="UP000298860">
    <property type="component" value="Unassembled WGS sequence"/>
</dbReference>
<keyword evidence="5" id="KW-0804">Transcription</keyword>
<protein>
    <recommendedName>
        <fullName evidence="11">RNA polymerase sigma-70 region 2 domain-containing protein</fullName>
    </recommendedName>
</protein>
<dbReference type="InterPro" id="IPR041916">
    <property type="entry name" value="Anti_sigma_zinc_sf"/>
</dbReference>
<feature type="compositionally biased region" description="Pro residues" evidence="6">
    <location>
        <begin position="375"/>
        <end position="405"/>
    </location>
</feature>
<evidence type="ECO:0000259" key="7">
    <source>
        <dbReference type="Pfam" id="PF04542"/>
    </source>
</evidence>
<organism evidence="9 10">
    <name type="scientific">Gandjariella thermophila</name>
    <dbReference type="NCBI Taxonomy" id="1931992"/>
    <lineage>
        <taxon>Bacteria</taxon>
        <taxon>Bacillati</taxon>
        <taxon>Actinomycetota</taxon>
        <taxon>Actinomycetes</taxon>
        <taxon>Pseudonocardiales</taxon>
        <taxon>Pseudonocardiaceae</taxon>
        <taxon>Gandjariella</taxon>
    </lineage>
</organism>
<dbReference type="InterPro" id="IPR027383">
    <property type="entry name" value="Znf_put"/>
</dbReference>
<dbReference type="SUPFAM" id="SSF88659">
    <property type="entry name" value="Sigma3 and sigma4 domains of RNA polymerase sigma factors"/>
    <property type="match status" value="1"/>
</dbReference>
<dbReference type="PANTHER" id="PTHR43133">
    <property type="entry name" value="RNA POLYMERASE ECF-TYPE SIGMA FACTO"/>
    <property type="match status" value="1"/>
</dbReference>
<keyword evidence="10" id="KW-1185">Reference proteome</keyword>
<dbReference type="Pfam" id="PF13490">
    <property type="entry name" value="zf-HC2"/>
    <property type="match status" value="1"/>
</dbReference>
<feature type="compositionally biased region" description="Basic and acidic residues" evidence="6">
    <location>
        <begin position="499"/>
        <end position="512"/>
    </location>
</feature>
<dbReference type="Pfam" id="PF04542">
    <property type="entry name" value="Sigma70_r2"/>
    <property type="match status" value="1"/>
</dbReference>
<dbReference type="GO" id="GO:0003677">
    <property type="term" value="F:DNA binding"/>
    <property type="evidence" value="ECO:0007669"/>
    <property type="project" value="UniProtKB-KW"/>
</dbReference>
<dbReference type="Gene3D" id="1.10.1740.10">
    <property type="match status" value="1"/>
</dbReference>
<evidence type="ECO:0000256" key="1">
    <source>
        <dbReference type="ARBA" id="ARBA00010641"/>
    </source>
</evidence>
<dbReference type="InterPro" id="IPR007627">
    <property type="entry name" value="RNA_pol_sigma70_r2"/>
</dbReference>
<dbReference type="PANTHER" id="PTHR43133:SF8">
    <property type="entry name" value="RNA POLYMERASE SIGMA FACTOR HI_1459-RELATED"/>
    <property type="match status" value="1"/>
</dbReference>
<feature type="compositionally biased region" description="Low complexity" evidence="6">
    <location>
        <begin position="447"/>
        <end position="463"/>
    </location>
</feature>